<feature type="region of interest" description="Disordered" evidence="1">
    <location>
        <begin position="1445"/>
        <end position="1478"/>
    </location>
</feature>
<feature type="compositionally biased region" description="Acidic residues" evidence="1">
    <location>
        <begin position="768"/>
        <end position="777"/>
    </location>
</feature>
<dbReference type="InterPro" id="IPR039877">
    <property type="entry name" value="TMEM131-like"/>
</dbReference>
<feature type="domain" description="TMEM131L fifth Ig-like" evidence="3">
    <location>
        <begin position="1304"/>
        <end position="1371"/>
    </location>
</feature>
<feature type="region of interest" description="Disordered" evidence="1">
    <location>
        <begin position="704"/>
        <end position="777"/>
    </location>
</feature>
<feature type="domain" description="TMEM131L third Ig-like" evidence="2">
    <location>
        <begin position="497"/>
        <end position="589"/>
    </location>
</feature>
<dbReference type="InterPro" id="IPR055437">
    <property type="entry name" value="TMEM131L_Ig_5"/>
</dbReference>
<evidence type="ECO:0000256" key="1">
    <source>
        <dbReference type="SAM" id="MobiDB-lite"/>
    </source>
</evidence>
<feature type="non-terminal residue" evidence="4">
    <location>
        <position position="1538"/>
    </location>
</feature>
<evidence type="ECO:0000259" key="2">
    <source>
        <dbReference type="Pfam" id="PF24498"/>
    </source>
</evidence>
<evidence type="ECO:0000313" key="5">
    <source>
        <dbReference type="Proteomes" id="UP000654075"/>
    </source>
</evidence>
<evidence type="ECO:0000259" key="3">
    <source>
        <dbReference type="Pfam" id="PF24501"/>
    </source>
</evidence>
<proteinExistence type="predicted"/>
<feature type="region of interest" description="Disordered" evidence="1">
    <location>
        <begin position="1007"/>
        <end position="1092"/>
    </location>
</feature>
<feature type="compositionally biased region" description="Low complexity" evidence="1">
    <location>
        <begin position="864"/>
        <end position="887"/>
    </location>
</feature>
<dbReference type="Pfam" id="PF24501">
    <property type="entry name" value="Ig_TMEM131L_5"/>
    <property type="match status" value="1"/>
</dbReference>
<feature type="region of interest" description="Disordered" evidence="1">
    <location>
        <begin position="1"/>
        <end position="21"/>
    </location>
</feature>
<reference evidence="4" key="1">
    <citation type="submission" date="2021-02" db="EMBL/GenBank/DDBJ databases">
        <authorList>
            <person name="Dougan E. K."/>
            <person name="Rhodes N."/>
            <person name="Thang M."/>
            <person name="Chan C."/>
        </authorList>
    </citation>
    <scope>NUCLEOTIDE SEQUENCE</scope>
</reference>
<dbReference type="Proteomes" id="UP000654075">
    <property type="component" value="Unassembled WGS sequence"/>
</dbReference>
<name>A0A813HQR7_POLGL</name>
<comment type="caution">
    <text evidence="4">The sequence shown here is derived from an EMBL/GenBank/DDBJ whole genome shotgun (WGS) entry which is preliminary data.</text>
</comment>
<feature type="region of interest" description="Disordered" evidence="1">
    <location>
        <begin position="864"/>
        <end position="902"/>
    </location>
</feature>
<dbReference type="Pfam" id="PF24498">
    <property type="entry name" value="Ig_TMEM131L_3"/>
    <property type="match status" value="1"/>
</dbReference>
<sequence length="1538" mass="163550">MAFRPLLSPEEGSRPLSASDRGRGMARSWLLRVGCFMFAALLKAGPVASTSLASSGLPEDTSGPTSSRTPGAKAGQQQQAKTNLEISPGVAVRFEPASLVLTGRTCVPHWEQVLVFLGEGQQTQQPLSVESVSSDIDAFHPSLVKADQLLEAARQGRSNGTTGTGQQVVAVVQILFLAPEPGDFEGQVSLQTNLGLASFSVKASASANQYRVEPLQASVMVGERFAPPLLVYNPDSASTLHVHEVFTTESFLRLALPDGLHEAHLAPEGKEADTVTFFTFSKKEGATGFSKNKEDNNNNNNKEGTGETARQPEAISQAAASALQATGAWAVPPLQQKTVIHLSFTARIPGQYYGFVNLKMDADNLLVPVSILVAKAKAGIQISPELDFQTLVSAMQSRYLWLTLTNLNPQPIQLLSFYDPKQNPSLQISDFDNQKGFRVAPGTSVRFAKVSYRGGEEGYVQGKLQLIINDTDSVSATLDVPYKARVLYGSLGFMNENIQFQSTPGRVTSTVRSILISNNFSVPILVRSAKIEDPSFKISHFTPNTVLAPHQALSLMQVEFTSNGTSTLCTRDLELDTNVTAMKIPLQVYHRKLHCQVEHGPLQECSSAAALGDLKIDMGTLSVSEARRKRLNITNLNPVSVTLAVSRKRKKLGGGGAILRLYLEAEFGPRGELLRSADGEEFSRQVTLQPGHRLALALEVQAQEPTKAGGPATSASVRLVTRGSRSSSSSNSSSSNNSNSNKNNSKSNSNSNNNSNNNSSSSKNKQEEEGEGEDEEEEITLQVQYESVLGGLSFSPAGGLRFGAFPRVQSLLVAARSTFEQPLQIRAVRSTDMRIIPELLTTEPLKPLARTEIVRVYFDPSASAFPGSPSSTSSSALRRAAGRADGSPPLAGESGSADQDWNAPLTPEFVQQWAERQRGFYGEDGDEPREIEATLIFDTSIVWGASLSVRATLGPQPQLVRASDRLLAFDLTQVGSSLNRSLLVINPSVSPLAVQLVFPSCSDAVSGAASASENSSDERQAAASGSSSSSGRLSRGSSAGPSSIELGRRLVLPPPSSPQNQKGGSASARDRKSSRRAVAPLSVPTTPLSSGAGVRAAAAFGPECEHNRGFHLGHGLGGVWILPPHGELLLGPIIFQPLQHLAYRSILYIRNNLTALQPVELSGLGGSSRLVFSEGILDFNLTRMDFAVGHVNSSSVSDNESESESESFPAEGRGQWEKAALASPASEPSEGEGQNSSDLEGTAAGEAGEAAAGRWWWWSGEPPDDSNLTATAQKPWSAWLGSTWGKQQPVQQRVAVSRSFVATNDGELPVEVARMNIGGVPGCLGFGFEVHDCGLLPFTVAPHESVAFLVSFTPDVVASHWEQSLRLHSTSGRLVLAVPLRASVPQELLPLLSDLPTSLQILGLQGEASLRQAVVFLALLLCVMMLTSVAADGLQAFRSFKRGGAQQEAGLPQKGGSAPPQQGPATTRSPWSPKKASCLGTSSAAASISLLSWARVDALAPSEDRGLSGGDEDGAFPAAFSETRSDASGNGWPVPPPT</sequence>
<dbReference type="OrthoDB" id="442663at2759"/>
<dbReference type="GO" id="GO:0016020">
    <property type="term" value="C:membrane"/>
    <property type="evidence" value="ECO:0007669"/>
    <property type="project" value="TreeGrafter"/>
</dbReference>
<dbReference type="PANTHER" id="PTHR22050:SF0">
    <property type="entry name" value="TRANSMEMBRANE PROTEIN 131 HOMOLOG"/>
    <property type="match status" value="1"/>
</dbReference>
<organism evidence="4 5">
    <name type="scientific">Polarella glacialis</name>
    <name type="common">Dinoflagellate</name>
    <dbReference type="NCBI Taxonomy" id="89957"/>
    <lineage>
        <taxon>Eukaryota</taxon>
        <taxon>Sar</taxon>
        <taxon>Alveolata</taxon>
        <taxon>Dinophyceae</taxon>
        <taxon>Suessiales</taxon>
        <taxon>Suessiaceae</taxon>
        <taxon>Polarella</taxon>
    </lineage>
</organism>
<dbReference type="PANTHER" id="PTHR22050">
    <property type="entry name" value="RW1 PROTEIN HOMOLOG"/>
    <property type="match status" value="1"/>
</dbReference>
<feature type="compositionally biased region" description="Low complexity" evidence="1">
    <location>
        <begin position="1021"/>
        <end position="1043"/>
    </location>
</feature>
<evidence type="ECO:0008006" key="6">
    <source>
        <dbReference type="Google" id="ProtNLM"/>
    </source>
</evidence>
<protein>
    <recommendedName>
        <fullName evidence="6">Transmembrane protein 131-like N-terminal domain-containing protein</fullName>
    </recommendedName>
</protein>
<keyword evidence="5" id="KW-1185">Reference proteome</keyword>
<feature type="compositionally biased region" description="Low complexity" evidence="1">
    <location>
        <begin position="71"/>
        <end position="81"/>
    </location>
</feature>
<feature type="region of interest" description="Disordered" evidence="1">
    <location>
        <begin position="1192"/>
        <end position="1245"/>
    </location>
</feature>
<feature type="region of interest" description="Disordered" evidence="1">
    <location>
        <begin position="52"/>
        <end position="82"/>
    </location>
</feature>
<feature type="region of interest" description="Disordered" evidence="1">
    <location>
        <begin position="1502"/>
        <end position="1538"/>
    </location>
</feature>
<feature type="region of interest" description="Disordered" evidence="1">
    <location>
        <begin position="288"/>
        <end position="310"/>
    </location>
</feature>
<evidence type="ECO:0000313" key="4">
    <source>
        <dbReference type="EMBL" id="CAE8640088.1"/>
    </source>
</evidence>
<feature type="compositionally biased region" description="Polar residues" evidence="1">
    <location>
        <begin position="1459"/>
        <end position="1470"/>
    </location>
</feature>
<accession>A0A813HQR7</accession>
<dbReference type="InterPro" id="IPR055435">
    <property type="entry name" value="Ig_TMEM131L_3"/>
</dbReference>
<feature type="compositionally biased region" description="Low complexity" evidence="1">
    <location>
        <begin position="1222"/>
        <end position="1233"/>
    </location>
</feature>
<gene>
    <name evidence="4" type="ORF">PGLA1383_LOCUS55028</name>
</gene>
<feature type="compositionally biased region" description="Low complexity" evidence="1">
    <location>
        <begin position="726"/>
        <end position="763"/>
    </location>
</feature>
<dbReference type="EMBL" id="CAJNNV010032472">
    <property type="protein sequence ID" value="CAE8640088.1"/>
    <property type="molecule type" value="Genomic_DNA"/>
</dbReference>